<dbReference type="SUPFAM" id="SSF54001">
    <property type="entry name" value="Cysteine proteinases"/>
    <property type="match status" value="1"/>
</dbReference>
<feature type="non-terminal residue" evidence="9">
    <location>
        <position position="260"/>
    </location>
</feature>
<organism evidence="9">
    <name type="scientific">Oppiella nova</name>
    <dbReference type="NCBI Taxonomy" id="334625"/>
    <lineage>
        <taxon>Eukaryota</taxon>
        <taxon>Metazoa</taxon>
        <taxon>Ecdysozoa</taxon>
        <taxon>Arthropoda</taxon>
        <taxon>Chelicerata</taxon>
        <taxon>Arachnida</taxon>
        <taxon>Acari</taxon>
        <taxon>Acariformes</taxon>
        <taxon>Sarcoptiformes</taxon>
        <taxon>Oribatida</taxon>
        <taxon>Brachypylina</taxon>
        <taxon>Oppioidea</taxon>
        <taxon>Oppiidae</taxon>
        <taxon>Oppiella</taxon>
    </lineage>
</organism>
<evidence type="ECO:0000256" key="4">
    <source>
        <dbReference type="ARBA" id="ARBA00022670"/>
    </source>
</evidence>
<dbReference type="OrthoDB" id="265306at2759"/>
<keyword evidence="7" id="KW-0788">Thiol protease</keyword>
<dbReference type="PANTHER" id="PTHR21646">
    <property type="entry name" value="UBIQUITIN CARBOXYL-TERMINAL HYDROLASE"/>
    <property type="match status" value="1"/>
</dbReference>
<evidence type="ECO:0000256" key="5">
    <source>
        <dbReference type="ARBA" id="ARBA00022786"/>
    </source>
</evidence>
<dbReference type="GO" id="GO:0004843">
    <property type="term" value="F:cysteine-type deubiquitinase activity"/>
    <property type="evidence" value="ECO:0007669"/>
    <property type="project" value="UniProtKB-EC"/>
</dbReference>
<evidence type="ECO:0000313" key="10">
    <source>
        <dbReference type="Proteomes" id="UP000728032"/>
    </source>
</evidence>
<dbReference type="InterPro" id="IPR028889">
    <property type="entry name" value="USP"/>
</dbReference>
<dbReference type="CDD" id="cd02674">
    <property type="entry name" value="Peptidase_C19R"/>
    <property type="match status" value="1"/>
</dbReference>
<dbReference type="GO" id="GO:0016579">
    <property type="term" value="P:protein deubiquitination"/>
    <property type="evidence" value="ECO:0007669"/>
    <property type="project" value="InterPro"/>
</dbReference>
<keyword evidence="6" id="KW-0378">Hydrolase</keyword>
<proteinExistence type="inferred from homology"/>
<dbReference type="InterPro" id="IPR018200">
    <property type="entry name" value="USP_CS"/>
</dbReference>
<evidence type="ECO:0000256" key="1">
    <source>
        <dbReference type="ARBA" id="ARBA00000707"/>
    </source>
</evidence>
<sequence length="260" mass="30095">MTHLLSYLTDSRQMRGRQLVKTTILTHAGCVDFSDTLEWSALSWGQNDAHEFLALLVDAIHSDLNRVRVKRAITRTTDENDNRLDANTLAIQSWNEFQRNNDSIITDLFYGQYVSSIHCTVCPKISLKFDPFVYLSLPIPIKHTDIHLTDCLRLYTAPEYLSHPNSWYCPKCKTNREARKQIHFWRLPHIVIIQLKRFCFDVNSCPEKITGFVDFPLYNLDLSPYCLSDPSFSSYDLYAVVNHYGDVNGGHYTAFCRDSN</sequence>
<dbReference type="EMBL" id="OC928749">
    <property type="protein sequence ID" value="CAD7657917.1"/>
    <property type="molecule type" value="Genomic_DNA"/>
</dbReference>
<evidence type="ECO:0000256" key="3">
    <source>
        <dbReference type="ARBA" id="ARBA00012759"/>
    </source>
</evidence>
<dbReference type="InterPro" id="IPR038765">
    <property type="entry name" value="Papain-like_cys_pep_sf"/>
</dbReference>
<dbReference type="Gene3D" id="3.90.70.10">
    <property type="entry name" value="Cysteine proteinases"/>
    <property type="match status" value="1"/>
</dbReference>
<evidence type="ECO:0000256" key="7">
    <source>
        <dbReference type="ARBA" id="ARBA00022807"/>
    </source>
</evidence>
<accession>A0A7R9MD51</accession>
<comment type="similarity">
    <text evidence="2">Belongs to the peptidase C19 family.</text>
</comment>
<dbReference type="AlphaFoldDB" id="A0A7R9MD51"/>
<evidence type="ECO:0000313" key="9">
    <source>
        <dbReference type="EMBL" id="CAD7657917.1"/>
    </source>
</evidence>
<gene>
    <name evidence="9" type="ORF">ONB1V03_LOCUS14542</name>
</gene>
<dbReference type="PROSITE" id="PS00973">
    <property type="entry name" value="USP_2"/>
    <property type="match status" value="1"/>
</dbReference>
<feature type="domain" description="USP" evidence="8">
    <location>
        <begin position="1"/>
        <end position="260"/>
    </location>
</feature>
<dbReference type="Proteomes" id="UP000728032">
    <property type="component" value="Unassembled WGS sequence"/>
</dbReference>
<evidence type="ECO:0000256" key="6">
    <source>
        <dbReference type="ARBA" id="ARBA00022801"/>
    </source>
</evidence>
<dbReference type="EMBL" id="CAJPVJ010013924">
    <property type="protein sequence ID" value="CAG2175103.1"/>
    <property type="molecule type" value="Genomic_DNA"/>
</dbReference>
<evidence type="ECO:0000259" key="8">
    <source>
        <dbReference type="PROSITE" id="PS50235"/>
    </source>
</evidence>
<protein>
    <recommendedName>
        <fullName evidence="3">ubiquitinyl hydrolase 1</fullName>
        <ecNumber evidence="3">3.4.19.12</ecNumber>
    </recommendedName>
</protein>
<comment type="catalytic activity">
    <reaction evidence="1">
        <text>Thiol-dependent hydrolysis of ester, thioester, amide, peptide and isopeptide bonds formed by the C-terminal Gly of ubiquitin (a 76-residue protein attached to proteins as an intracellular targeting signal).</text>
        <dbReference type="EC" id="3.4.19.12"/>
    </reaction>
</comment>
<dbReference type="EC" id="3.4.19.12" evidence="3"/>
<dbReference type="Pfam" id="PF00443">
    <property type="entry name" value="UCH"/>
    <property type="match status" value="1"/>
</dbReference>
<dbReference type="PROSITE" id="PS50235">
    <property type="entry name" value="USP_3"/>
    <property type="match status" value="1"/>
</dbReference>
<reference evidence="9" key="1">
    <citation type="submission" date="2020-11" db="EMBL/GenBank/DDBJ databases">
        <authorList>
            <person name="Tran Van P."/>
        </authorList>
    </citation>
    <scope>NUCLEOTIDE SEQUENCE</scope>
</reference>
<dbReference type="InterPro" id="IPR001394">
    <property type="entry name" value="Peptidase_C19_UCH"/>
</dbReference>
<keyword evidence="10" id="KW-1185">Reference proteome</keyword>
<keyword evidence="5" id="KW-0833">Ubl conjugation pathway</keyword>
<evidence type="ECO:0000256" key="2">
    <source>
        <dbReference type="ARBA" id="ARBA00009085"/>
    </source>
</evidence>
<keyword evidence="4" id="KW-0645">Protease</keyword>
<dbReference type="GO" id="GO:0006508">
    <property type="term" value="P:proteolysis"/>
    <property type="evidence" value="ECO:0007669"/>
    <property type="project" value="UniProtKB-KW"/>
</dbReference>
<dbReference type="InterPro" id="IPR050185">
    <property type="entry name" value="Ub_carboxyl-term_hydrolase"/>
</dbReference>
<name>A0A7R9MD51_9ACAR</name>
<dbReference type="PANTHER" id="PTHR21646:SF24">
    <property type="entry name" value="UBIQUITIN CARBOXYL-TERMINAL HYDROLASE"/>
    <property type="match status" value="1"/>
</dbReference>